<dbReference type="GeneID" id="94826945"/>
<dbReference type="EMBL" id="MLAK01000682">
    <property type="protein sequence ID" value="OHT07912.1"/>
    <property type="molecule type" value="Genomic_DNA"/>
</dbReference>
<name>A0A1J4KAH3_9EUKA</name>
<proteinExistence type="predicted"/>
<dbReference type="RefSeq" id="XP_068361048.1">
    <property type="nucleotide sequence ID" value="XM_068492241.1"/>
</dbReference>
<reference evidence="1" key="1">
    <citation type="submission" date="2016-10" db="EMBL/GenBank/DDBJ databases">
        <authorList>
            <person name="Benchimol M."/>
            <person name="Almeida L.G."/>
            <person name="Vasconcelos A.T."/>
            <person name="Perreira-Neves A."/>
            <person name="Rosa I.A."/>
            <person name="Tasca T."/>
            <person name="Bogo M.R."/>
            <person name="de Souza W."/>
        </authorList>
    </citation>
    <scope>NUCLEOTIDE SEQUENCE [LARGE SCALE GENOMIC DNA]</scope>
    <source>
        <strain evidence="1">K</strain>
    </source>
</reference>
<dbReference type="AlphaFoldDB" id="A0A1J4KAH3"/>
<gene>
    <name evidence="1" type="ORF">TRFO_05020</name>
</gene>
<accession>A0A1J4KAH3</accession>
<dbReference type="VEuPathDB" id="TrichDB:TRFO_05020"/>
<protein>
    <submittedName>
        <fullName evidence="1">Uncharacterized protein</fullName>
    </submittedName>
</protein>
<evidence type="ECO:0000313" key="1">
    <source>
        <dbReference type="EMBL" id="OHT07912.1"/>
    </source>
</evidence>
<dbReference type="Proteomes" id="UP000179807">
    <property type="component" value="Unassembled WGS sequence"/>
</dbReference>
<comment type="caution">
    <text evidence="1">The sequence shown here is derived from an EMBL/GenBank/DDBJ whole genome shotgun (WGS) entry which is preliminary data.</text>
</comment>
<evidence type="ECO:0000313" key="2">
    <source>
        <dbReference type="Proteomes" id="UP000179807"/>
    </source>
</evidence>
<sequence>MANPRKSLLKNISDDFISGLPTSVGLTALSTVYNNGFDFTDKKLYTELRDNMIKSATCTLTYASSYHCLVFVLQKNFNKKLDFEKSLYIKMGSAAVSQLLVNAVIRKKRGFGAIVLDPLLDGALTSVASIVFEWDNGGRDFIRQKFPQTYATISSNPTVQEAQAFYVRTFLTES</sequence>
<keyword evidence="2" id="KW-1185">Reference proteome</keyword>
<organism evidence="1 2">
    <name type="scientific">Tritrichomonas foetus</name>
    <dbReference type="NCBI Taxonomy" id="1144522"/>
    <lineage>
        <taxon>Eukaryota</taxon>
        <taxon>Metamonada</taxon>
        <taxon>Parabasalia</taxon>
        <taxon>Tritrichomonadida</taxon>
        <taxon>Tritrichomonadidae</taxon>
        <taxon>Tritrichomonas</taxon>
    </lineage>
</organism>